<dbReference type="PROSITE" id="PS50888">
    <property type="entry name" value="BHLH"/>
    <property type="match status" value="1"/>
</dbReference>
<dbReference type="GO" id="GO:0046983">
    <property type="term" value="F:protein dimerization activity"/>
    <property type="evidence" value="ECO:0007669"/>
    <property type="project" value="InterPro"/>
</dbReference>
<feature type="region of interest" description="Disordered" evidence="1">
    <location>
        <begin position="84"/>
        <end position="173"/>
    </location>
</feature>
<reference evidence="4" key="1">
    <citation type="submission" date="2022-07" db="EMBL/GenBank/DDBJ databases">
        <title>Genome Sequence of Agrocybe chaxingu.</title>
        <authorList>
            <person name="Buettner E."/>
        </authorList>
    </citation>
    <scope>NUCLEOTIDE SEQUENCE</scope>
    <source>
        <strain evidence="4">MP-N11</strain>
    </source>
</reference>
<feature type="region of interest" description="Disordered" evidence="1">
    <location>
        <begin position="226"/>
        <end position="314"/>
    </location>
</feature>
<keyword evidence="2" id="KW-0472">Membrane</keyword>
<keyword evidence="2" id="KW-1133">Transmembrane helix</keyword>
<dbReference type="OrthoDB" id="2133190at2759"/>
<evidence type="ECO:0000313" key="4">
    <source>
        <dbReference type="EMBL" id="KAJ3508517.1"/>
    </source>
</evidence>
<dbReference type="InterPro" id="IPR036638">
    <property type="entry name" value="HLH_DNA-bd_sf"/>
</dbReference>
<evidence type="ECO:0000256" key="2">
    <source>
        <dbReference type="SAM" id="Phobius"/>
    </source>
</evidence>
<keyword evidence="2" id="KW-0812">Transmembrane</keyword>
<feature type="compositionally biased region" description="Acidic residues" evidence="1">
    <location>
        <begin position="460"/>
        <end position="489"/>
    </location>
</feature>
<feature type="domain" description="BHLH" evidence="3">
    <location>
        <begin position="308"/>
        <end position="417"/>
    </location>
</feature>
<feature type="compositionally biased region" description="Basic and acidic residues" evidence="1">
    <location>
        <begin position="503"/>
        <end position="512"/>
    </location>
</feature>
<dbReference type="InterPro" id="IPR011598">
    <property type="entry name" value="bHLH_dom"/>
</dbReference>
<feature type="compositionally biased region" description="Low complexity" evidence="1">
    <location>
        <begin position="226"/>
        <end position="238"/>
    </location>
</feature>
<evidence type="ECO:0000259" key="3">
    <source>
        <dbReference type="PROSITE" id="PS50888"/>
    </source>
</evidence>
<dbReference type="Proteomes" id="UP001148786">
    <property type="component" value="Unassembled WGS sequence"/>
</dbReference>
<dbReference type="AlphaFoldDB" id="A0A9W8K020"/>
<gene>
    <name evidence="4" type="ORF">NLJ89_g5707</name>
</gene>
<organism evidence="4 5">
    <name type="scientific">Agrocybe chaxingu</name>
    <dbReference type="NCBI Taxonomy" id="84603"/>
    <lineage>
        <taxon>Eukaryota</taxon>
        <taxon>Fungi</taxon>
        <taxon>Dikarya</taxon>
        <taxon>Basidiomycota</taxon>
        <taxon>Agaricomycotina</taxon>
        <taxon>Agaricomycetes</taxon>
        <taxon>Agaricomycetidae</taxon>
        <taxon>Agaricales</taxon>
        <taxon>Agaricineae</taxon>
        <taxon>Strophariaceae</taxon>
        <taxon>Agrocybe</taxon>
    </lineage>
</organism>
<dbReference type="PANTHER" id="PTHR47336:SF2">
    <property type="entry name" value="TRANSCRIPTION FACTOR HMS1-RELATED"/>
    <property type="match status" value="1"/>
</dbReference>
<proteinExistence type="predicted"/>
<dbReference type="InterPro" id="IPR052099">
    <property type="entry name" value="Regulatory_TF_Diverse"/>
</dbReference>
<feature type="compositionally biased region" description="Low complexity" evidence="1">
    <location>
        <begin position="89"/>
        <end position="108"/>
    </location>
</feature>
<dbReference type="SUPFAM" id="SSF47459">
    <property type="entry name" value="HLH, helix-loop-helix DNA-binding domain"/>
    <property type="match status" value="1"/>
</dbReference>
<evidence type="ECO:0000313" key="5">
    <source>
        <dbReference type="Proteomes" id="UP001148786"/>
    </source>
</evidence>
<feature type="compositionally biased region" description="Basic residues" evidence="1">
    <location>
        <begin position="492"/>
        <end position="501"/>
    </location>
</feature>
<dbReference type="EMBL" id="JANKHO010000555">
    <property type="protein sequence ID" value="KAJ3508517.1"/>
    <property type="molecule type" value="Genomic_DNA"/>
</dbReference>
<evidence type="ECO:0000256" key="1">
    <source>
        <dbReference type="SAM" id="MobiDB-lite"/>
    </source>
</evidence>
<dbReference type="Gene3D" id="4.10.280.10">
    <property type="entry name" value="Helix-loop-helix DNA-binding domain"/>
    <property type="match status" value="1"/>
</dbReference>
<dbReference type="CDD" id="cd11395">
    <property type="entry name" value="bHLHzip_SREBP_like"/>
    <property type="match status" value="1"/>
</dbReference>
<sequence>MMDFASLDSAMGLGGLGGIDMGMGIDMDFNPMTLEPTGGMGLHQFDPLTLSLGFAPGQQGFANFNFEDQFGSADGLGFAGFQLQSPGQAGSSSSSVSGTSVSSESEASSTKERRLSITSTSSSSAGSLASLSPMPESLPSPSPAPGYASASPPVHPKEEPVQSPGMEGMEMDSENPFADLANTVRQTTGVTLAVPMIGLAAAFPCAFFLLSVEFGSRLFGIVGAPQQASSPQQTSSSTKRPHSETTSGHVSMASSAASTPPPSTPTSSMGSPLAGLVVNTSAPASASSQVPTPTMPTSGGITATAQPRPKTSHTTIERRYRTNLNARIQSLRMAVPALRVLEDGVKDGVGSKKIKKNVRGGVIVKSASGTGIGIGIGADAEEVDIIDERGFVDGVKVARKCSKANVLGKAVEYIKVLKRREKRLKAEQAGLKTLVSGLVGGPALVREWERQWRERFGGEERDEVEGEMGGEGADDGDDEDSDDEDDDEETGKKRKRAKVAPKKPAEKKDKKPAVSVQPPVVLLQGEGAVVAQAPSQRRGSANGGG</sequence>
<comment type="caution">
    <text evidence="4">The sequence shown here is derived from an EMBL/GenBank/DDBJ whole genome shotgun (WGS) entry which is preliminary data.</text>
</comment>
<dbReference type="SMART" id="SM00353">
    <property type="entry name" value="HLH"/>
    <property type="match status" value="1"/>
</dbReference>
<name>A0A9W8K020_9AGAR</name>
<feature type="compositionally biased region" description="Polar residues" evidence="1">
    <location>
        <begin position="278"/>
        <end position="305"/>
    </location>
</feature>
<dbReference type="PANTHER" id="PTHR47336">
    <property type="entry name" value="TRANSCRIPTION FACTOR HMS1-RELATED"/>
    <property type="match status" value="1"/>
</dbReference>
<keyword evidence="5" id="KW-1185">Reference proteome</keyword>
<accession>A0A9W8K020</accession>
<protein>
    <recommendedName>
        <fullName evidence="3">BHLH domain-containing protein</fullName>
    </recommendedName>
</protein>
<feature type="transmembrane region" description="Helical" evidence="2">
    <location>
        <begin position="192"/>
        <end position="212"/>
    </location>
</feature>
<feature type="compositionally biased region" description="Low complexity" evidence="1">
    <location>
        <begin position="116"/>
        <end position="135"/>
    </location>
</feature>
<feature type="region of interest" description="Disordered" evidence="1">
    <location>
        <begin position="455"/>
        <end position="520"/>
    </location>
</feature>